<dbReference type="eggNOG" id="COG3903">
    <property type="taxonomic scope" value="Bacteria"/>
</dbReference>
<dbReference type="GO" id="GO:0000160">
    <property type="term" value="P:phosphorelay signal transduction system"/>
    <property type="evidence" value="ECO:0007669"/>
    <property type="project" value="InterPro"/>
</dbReference>
<dbReference type="Gene3D" id="1.10.10.10">
    <property type="entry name" value="Winged helix-like DNA-binding domain superfamily/Winged helix DNA-binding domain"/>
    <property type="match status" value="1"/>
</dbReference>
<dbReference type="EMBL" id="LT629701">
    <property type="protein sequence ID" value="SDM61611.1"/>
    <property type="molecule type" value="Genomic_DNA"/>
</dbReference>
<dbReference type="eggNOG" id="COG3629">
    <property type="taxonomic scope" value="Bacteria"/>
</dbReference>
<sequence>MQIRLLGPVEVRVGGRAVAAGGPRRLRLLAALALSANHPVSAHRLAECVWDGEPPASAGPNLRGYVAALRKIIEVDPDVRLLAHRGGYQLVAPASAIDAQEFRARVAETPSPPDEAVGRLRSALALWRGEPCEDVRLGPAAEPLLTELSDLHALAVEELARARLALGEHGELAGELRAWVARYPLRERLRALLITALSGAGRQTEALQTYDDARRMLAVELGVEPSAELQAAYQQVLVKDSNPAAPRRVPRQLPADTTDFTGRAELVDALTDLLTGPGLPLVAISGPAGVGKSALALRAAHLLRQSFSDGQLHVSLAGATARPRTAYDALGELLRSLGGAGTVVPDGLDERAALFRERVADRRILIVLDDAADAAQVRPLLPATPGAAVLVTGRARLAELPGVRLVDLDVLSATEAGKLLARIVGADRVAAEPGAAERIVERTGRLPLAVRIAGARLAARPAWPLRLLAERLDDERGRLDELAIGDLDVRASVRLSLTGLTERPRTAFRLLGLLPGREQPAWVLAALLDEPEREAVRALESLVDAHLLRASTVDSEGQLRYQLHDLLWLCAAEEAAGEAEAGRIAAQRRVLDGWIERVEDRAATVPASCLIPRAGVSLDPRPGRACAAEWFSTEKRNLTDAVSIALERGDLVRASRLAGRLDAFWQLTGGGQEWERMQSAVRDATAEVPELRMLADRSLGDMWCERGRIAEAVESFHAALATAHELGEEHEAACAEVGLAFCHSVRKETGRGRERVERALAAFTASGDRHAIAQTLKIKAMLHLDTDQDVAREAIDRALRIVAELGQPLNEVNLTHTLALLDTRRGAFESALVHLRGGLRRIREIGHPTGEAYTLFAIGENERGLGRHREAKRCIDAALEIFLELGDSRGAGLATLSSGQLLADQSMHAAALEPLRRSLALLRRAGLDEAHERAHRELLRSTLAAGSA</sequence>
<evidence type="ECO:0000259" key="6">
    <source>
        <dbReference type="PROSITE" id="PS51755"/>
    </source>
</evidence>
<dbReference type="InterPro" id="IPR002182">
    <property type="entry name" value="NB-ARC"/>
</dbReference>
<feature type="domain" description="OmpR/PhoB-type" evidence="6">
    <location>
        <begin position="1"/>
        <end position="92"/>
    </location>
</feature>
<dbReference type="CDD" id="cd15831">
    <property type="entry name" value="BTAD"/>
    <property type="match status" value="1"/>
</dbReference>
<protein>
    <submittedName>
        <fullName evidence="7">DNA-binding transcriptional activator of the SARP family</fullName>
    </submittedName>
</protein>
<evidence type="ECO:0000313" key="8">
    <source>
        <dbReference type="Proteomes" id="UP000183376"/>
    </source>
</evidence>
<name>A0A1G9UNX3_ALLAB</name>
<dbReference type="Pfam" id="PF00931">
    <property type="entry name" value="NB-ARC"/>
    <property type="match status" value="1"/>
</dbReference>
<dbReference type="InterPro" id="IPR036388">
    <property type="entry name" value="WH-like_DNA-bd_sf"/>
</dbReference>
<keyword evidence="2" id="KW-0805">Transcription regulation</keyword>
<organism evidence="7 8">
    <name type="scientific">Allokutzneria albata</name>
    <name type="common">Kibdelosporangium albatum</name>
    <dbReference type="NCBI Taxonomy" id="211114"/>
    <lineage>
        <taxon>Bacteria</taxon>
        <taxon>Bacillati</taxon>
        <taxon>Actinomycetota</taxon>
        <taxon>Actinomycetes</taxon>
        <taxon>Pseudonocardiales</taxon>
        <taxon>Pseudonocardiaceae</taxon>
        <taxon>Allokutzneria</taxon>
    </lineage>
</organism>
<evidence type="ECO:0000256" key="1">
    <source>
        <dbReference type="ARBA" id="ARBA00005820"/>
    </source>
</evidence>
<dbReference type="SUPFAM" id="SSF52540">
    <property type="entry name" value="P-loop containing nucleoside triphosphate hydrolases"/>
    <property type="match status" value="1"/>
</dbReference>
<dbReference type="Gene3D" id="1.25.40.10">
    <property type="entry name" value="Tetratricopeptide repeat domain"/>
    <property type="match status" value="2"/>
</dbReference>
<dbReference type="InterPro" id="IPR011990">
    <property type="entry name" value="TPR-like_helical_dom_sf"/>
</dbReference>
<evidence type="ECO:0000313" key="7">
    <source>
        <dbReference type="EMBL" id="SDM61611.1"/>
    </source>
</evidence>
<dbReference type="PROSITE" id="PS51755">
    <property type="entry name" value="OMPR_PHOB"/>
    <property type="match status" value="1"/>
</dbReference>
<dbReference type="SMART" id="SM01043">
    <property type="entry name" value="BTAD"/>
    <property type="match status" value="1"/>
</dbReference>
<dbReference type="SUPFAM" id="SSF46894">
    <property type="entry name" value="C-terminal effector domain of the bipartite response regulators"/>
    <property type="match status" value="1"/>
</dbReference>
<dbReference type="PRINTS" id="PR00364">
    <property type="entry name" value="DISEASERSIST"/>
</dbReference>
<dbReference type="InterPro" id="IPR005158">
    <property type="entry name" value="BTAD"/>
</dbReference>
<dbReference type="InterPro" id="IPR001867">
    <property type="entry name" value="OmpR/PhoB-type_DNA-bd"/>
</dbReference>
<dbReference type="SMART" id="SM00862">
    <property type="entry name" value="Trans_reg_C"/>
    <property type="match status" value="1"/>
</dbReference>
<evidence type="ECO:0000256" key="5">
    <source>
        <dbReference type="PROSITE-ProRule" id="PRU01091"/>
    </source>
</evidence>
<dbReference type="InterPro" id="IPR051677">
    <property type="entry name" value="AfsR-DnrI-RedD_regulator"/>
</dbReference>
<comment type="similarity">
    <text evidence="1">Belongs to the AfsR/DnrI/RedD regulatory family.</text>
</comment>
<dbReference type="GO" id="GO:0003677">
    <property type="term" value="F:DNA binding"/>
    <property type="evidence" value="ECO:0007669"/>
    <property type="project" value="UniProtKB-UniRule"/>
</dbReference>
<dbReference type="STRING" id="211114.SAMN04489726_2523"/>
<dbReference type="PANTHER" id="PTHR35807:SF1">
    <property type="entry name" value="TRANSCRIPTIONAL REGULATOR REDD"/>
    <property type="match status" value="1"/>
</dbReference>
<keyword evidence="4" id="KW-0804">Transcription</keyword>
<keyword evidence="3 5" id="KW-0238">DNA-binding</keyword>
<dbReference type="InterPro" id="IPR016032">
    <property type="entry name" value="Sig_transdc_resp-reg_C-effctor"/>
</dbReference>
<dbReference type="SUPFAM" id="SSF48452">
    <property type="entry name" value="TPR-like"/>
    <property type="match status" value="2"/>
</dbReference>
<dbReference type="Proteomes" id="UP000183376">
    <property type="component" value="Chromosome I"/>
</dbReference>
<reference evidence="7 8" key="1">
    <citation type="submission" date="2016-10" db="EMBL/GenBank/DDBJ databases">
        <authorList>
            <person name="de Groot N.N."/>
        </authorList>
    </citation>
    <scope>NUCLEOTIDE SEQUENCE [LARGE SCALE GENOMIC DNA]</scope>
    <source>
        <strain evidence="7 8">DSM 44149</strain>
    </source>
</reference>
<evidence type="ECO:0000256" key="3">
    <source>
        <dbReference type="ARBA" id="ARBA00023125"/>
    </source>
</evidence>
<dbReference type="Gene3D" id="3.40.50.300">
    <property type="entry name" value="P-loop containing nucleotide triphosphate hydrolases"/>
    <property type="match status" value="1"/>
</dbReference>
<dbReference type="PANTHER" id="PTHR35807">
    <property type="entry name" value="TRANSCRIPTIONAL REGULATOR REDD-RELATED"/>
    <property type="match status" value="1"/>
</dbReference>
<evidence type="ECO:0000256" key="2">
    <source>
        <dbReference type="ARBA" id="ARBA00023015"/>
    </source>
</evidence>
<feature type="DNA-binding region" description="OmpR/PhoB-type" evidence="5">
    <location>
        <begin position="1"/>
        <end position="92"/>
    </location>
</feature>
<proteinExistence type="inferred from homology"/>
<dbReference type="InterPro" id="IPR027417">
    <property type="entry name" value="P-loop_NTPase"/>
</dbReference>
<accession>A0A1G9UNX3</accession>
<dbReference type="GO" id="GO:0006355">
    <property type="term" value="P:regulation of DNA-templated transcription"/>
    <property type="evidence" value="ECO:0007669"/>
    <property type="project" value="InterPro"/>
</dbReference>
<gene>
    <name evidence="7" type="ORF">SAMN04489726_2523</name>
</gene>
<evidence type="ECO:0000256" key="4">
    <source>
        <dbReference type="ARBA" id="ARBA00023163"/>
    </source>
</evidence>
<dbReference type="Pfam" id="PF03704">
    <property type="entry name" value="BTAD"/>
    <property type="match status" value="1"/>
</dbReference>
<keyword evidence="8" id="KW-1185">Reference proteome</keyword>
<dbReference type="GO" id="GO:0043531">
    <property type="term" value="F:ADP binding"/>
    <property type="evidence" value="ECO:0007669"/>
    <property type="project" value="InterPro"/>
</dbReference>
<dbReference type="AlphaFoldDB" id="A0A1G9UNX3"/>
<dbReference type="RefSeq" id="WP_052407518.1">
    <property type="nucleotide sequence ID" value="NZ_JOEF01000014.1"/>
</dbReference>